<keyword evidence="2" id="KW-1185">Reference proteome</keyword>
<dbReference type="AlphaFoldDB" id="A0A936ZAS4"/>
<reference evidence="1" key="1">
    <citation type="submission" date="2021-01" db="EMBL/GenBank/DDBJ databases">
        <title>Microvirga sp.</title>
        <authorList>
            <person name="Kim M.K."/>
        </authorList>
    </citation>
    <scope>NUCLEOTIDE SEQUENCE</scope>
    <source>
        <strain evidence="1">5420S-16</strain>
    </source>
</reference>
<proteinExistence type="predicted"/>
<evidence type="ECO:0000313" key="1">
    <source>
        <dbReference type="EMBL" id="MBL0406241.1"/>
    </source>
</evidence>
<organism evidence="1 2">
    <name type="scientific">Microvirga aerilata</name>
    <dbReference type="NCBI Taxonomy" id="670292"/>
    <lineage>
        <taxon>Bacteria</taxon>
        <taxon>Pseudomonadati</taxon>
        <taxon>Pseudomonadota</taxon>
        <taxon>Alphaproteobacteria</taxon>
        <taxon>Hyphomicrobiales</taxon>
        <taxon>Methylobacteriaceae</taxon>
        <taxon>Microvirga</taxon>
    </lineage>
</organism>
<dbReference type="RefSeq" id="WP_202063035.1">
    <property type="nucleotide sequence ID" value="NZ_JAEQMY010000037.1"/>
</dbReference>
<name>A0A936ZAS4_9HYPH</name>
<sequence length="102" mass="11437">MANSTRKQTMQKYSQRRCQQRLTRFEVLGFASDRNVIRQIAQRLARNDGEAARLRAEPRCSLIGEPLEQGGILAALRVSPLVGANLDLTREITSGRKIVPFA</sequence>
<comment type="caution">
    <text evidence="1">The sequence shown here is derived from an EMBL/GenBank/DDBJ whole genome shotgun (WGS) entry which is preliminary data.</text>
</comment>
<dbReference type="Proteomes" id="UP000605848">
    <property type="component" value="Unassembled WGS sequence"/>
</dbReference>
<accession>A0A936ZAS4</accession>
<dbReference type="EMBL" id="JAEQMY010000037">
    <property type="protein sequence ID" value="MBL0406241.1"/>
    <property type="molecule type" value="Genomic_DNA"/>
</dbReference>
<protein>
    <submittedName>
        <fullName evidence="1">Uncharacterized protein</fullName>
    </submittedName>
</protein>
<gene>
    <name evidence="1" type="ORF">JKG68_19970</name>
</gene>
<evidence type="ECO:0000313" key="2">
    <source>
        <dbReference type="Proteomes" id="UP000605848"/>
    </source>
</evidence>